<sequence length="268" mass="29847">MMPHRAPMTRRFLTFSHCPINSLDTTSPPPSTTWQVIARIQALRNNSNKAVIRAVSPSPKQQQQQSIPSPHRIITEIKALIVQEGISITDQLSGAEEKSHQLAEDEERLGSELKNAEEELDTAISNEKAFLFKIFEGQLGNAFEEASKKATESMNTWLAGWGKQARKEGNTPLANDARNTHVEKVRSRKNGVQVDQIHSLIQGAIQAELDDSVKGTVEDQKKALRPFSEKVESAQTNVDGLEKQVKDVKAEKARMHSLELFYRGLSGL</sequence>
<feature type="coiled-coil region" evidence="1">
    <location>
        <begin position="99"/>
        <end position="126"/>
    </location>
</feature>
<dbReference type="AlphaFoldDB" id="A0A1B8A5H7"/>
<name>A0A1B8A5H7_FUSPO</name>
<evidence type="ECO:0000313" key="2">
    <source>
        <dbReference type="EMBL" id="OBS15719.1"/>
    </source>
</evidence>
<dbReference type="Proteomes" id="UP000091967">
    <property type="component" value="Unassembled WGS sequence"/>
</dbReference>
<feature type="coiled-coil region" evidence="1">
    <location>
        <begin position="231"/>
        <end position="258"/>
    </location>
</feature>
<evidence type="ECO:0000256" key="1">
    <source>
        <dbReference type="SAM" id="Coils"/>
    </source>
</evidence>
<keyword evidence="3" id="KW-1185">Reference proteome</keyword>
<proteinExistence type="predicted"/>
<comment type="caution">
    <text evidence="2">The sequence shown here is derived from an EMBL/GenBank/DDBJ whole genome shotgun (WGS) entry which is preliminary data.</text>
</comment>
<protein>
    <submittedName>
        <fullName evidence="2">Uncharacterized protein</fullName>
    </submittedName>
</protein>
<dbReference type="EMBL" id="LYXU01000138">
    <property type="protein sequence ID" value="OBS15719.1"/>
    <property type="molecule type" value="Genomic_DNA"/>
</dbReference>
<evidence type="ECO:0000313" key="3">
    <source>
        <dbReference type="Proteomes" id="UP000091967"/>
    </source>
</evidence>
<accession>A0A1B8A5H7</accession>
<reference evidence="2 3" key="1">
    <citation type="submission" date="2016-06" db="EMBL/GenBank/DDBJ databases">
        <title>Living apart together: crosstalk between the core and supernumerary genomes in a fungal plant pathogen.</title>
        <authorList>
            <person name="Vanheule A."/>
            <person name="Audenaert K."/>
            <person name="Warris S."/>
            <person name="Van De Geest H."/>
            <person name="Schijlen E."/>
            <person name="Hofte M."/>
            <person name="De Saeger S."/>
            <person name="Haesaert G."/>
            <person name="Waalwijk C."/>
            <person name="Van Der Lee T."/>
        </authorList>
    </citation>
    <scope>NUCLEOTIDE SEQUENCE [LARGE SCALE GENOMIC DNA]</scope>
    <source>
        <strain evidence="2 3">2516</strain>
    </source>
</reference>
<organism evidence="2 3">
    <name type="scientific">Fusarium poae</name>
    <dbReference type="NCBI Taxonomy" id="36050"/>
    <lineage>
        <taxon>Eukaryota</taxon>
        <taxon>Fungi</taxon>
        <taxon>Dikarya</taxon>
        <taxon>Ascomycota</taxon>
        <taxon>Pezizomycotina</taxon>
        <taxon>Sordariomycetes</taxon>
        <taxon>Hypocreomycetidae</taxon>
        <taxon>Hypocreales</taxon>
        <taxon>Nectriaceae</taxon>
        <taxon>Fusarium</taxon>
    </lineage>
</organism>
<gene>
    <name evidence="2" type="ORF">FPOA_13502</name>
</gene>
<dbReference type="STRING" id="36050.A0A1B8A5H7"/>
<keyword evidence="1" id="KW-0175">Coiled coil</keyword>